<keyword evidence="5 6" id="KW-0472">Membrane</keyword>
<feature type="domain" description="ABC3 transporter permease C-terminal" evidence="7">
    <location>
        <begin position="44"/>
        <end position="90"/>
    </location>
</feature>
<name>A0A0F9GH32_9ZZZZ</name>
<dbReference type="InterPro" id="IPR003838">
    <property type="entry name" value="ABC3_permease_C"/>
</dbReference>
<reference evidence="8" key="1">
    <citation type="journal article" date="2015" name="Nature">
        <title>Complex archaea that bridge the gap between prokaryotes and eukaryotes.</title>
        <authorList>
            <person name="Spang A."/>
            <person name="Saw J.H."/>
            <person name="Jorgensen S.L."/>
            <person name="Zaremba-Niedzwiedzka K."/>
            <person name="Martijn J."/>
            <person name="Lind A.E."/>
            <person name="van Eijk R."/>
            <person name="Schleper C."/>
            <person name="Guy L."/>
            <person name="Ettema T.J."/>
        </authorList>
    </citation>
    <scope>NUCLEOTIDE SEQUENCE</scope>
</reference>
<evidence type="ECO:0000256" key="2">
    <source>
        <dbReference type="ARBA" id="ARBA00022475"/>
    </source>
</evidence>
<evidence type="ECO:0000256" key="5">
    <source>
        <dbReference type="ARBA" id="ARBA00023136"/>
    </source>
</evidence>
<evidence type="ECO:0000256" key="1">
    <source>
        <dbReference type="ARBA" id="ARBA00004651"/>
    </source>
</evidence>
<dbReference type="AlphaFoldDB" id="A0A0F9GH32"/>
<protein>
    <recommendedName>
        <fullName evidence="7">ABC3 transporter permease C-terminal domain-containing protein</fullName>
    </recommendedName>
</protein>
<evidence type="ECO:0000256" key="6">
    <source>
        <dbReference type="SAM" id="Phobius"/>
    </source>
</evidence>
<dbReference type="EMBL" id="LAZR01028470">
    <property type="protein sequence ID" value="KKL62497.1"/>
    <property type="molecule type" value="Genomic_DNA"/>
</dbReference>
<evidence type="ECO:0000256" key="4">
    <source>
        <dbReference type="ARBA" id="ARBA00022989"/>
    </source>
</evidence>
<proteinExistence type="predicted"/>
<keyword evidence="4 6" id="KW-1133">Transmembrane helix</keyword>
<feature type="non-terminal residue" evidence="8">
    <location>
        <position position="1"/>
    </location>
</feature>
<keyword evidence="2" id="KW-1003">Cell membrane</keyword>
<evidence type="ECO:0000259" key="7">
    <source>
        <dbReference type="Pfam" id="PF02687"/>
    </source>
</evidence>
<comment type="caution">
    <text evidence="8">The sequence shown here is derived from an EMBL/GenBank/DDBJ whole genome shotgun (WGS) entry which is preliminary data.</text>
</comment>
<sequence length="95" mass="10356">RISANLRTAFPDENPEYGIDVTRYAPISTEAFGAAAAVSLFLFLVSGMVLIIASVNVGSMLLSRASQRRREMALRLALGAPRLRIVRPLLTRLKG</sequence>
<accession>A0A0F9GH32</accession>
<dbReference type="GO" id="GO:0005886">
    <property type="term" value="C:plasma membrane"/>
    <property type="evidence" value="ECO:0007669"/>
    <property type="project" value="UniProtKB-SubCell"/>
</dbReference>
<evidence type="ECO:0000313" key="8">
    <source>
        <dbReference type="EMBL" id="KKL62497.1"/>
    </source>
</evidence>
<keyword evidence="3 6" id="KW-0812">Transmembrane</keyword>
<organism evidence="8">
    <name type="scientific">marine sediment metagenome</name>
    <dbReference type="NCBI Taxonomy" id="412755"/>
    <lineage>
        <taxon>unclassified sequences</taxon>
        <taxon>metagenomes</taxon>
        <taxon>ecological metagenomes</taxon>
    </lineage>
</organism>
<dbReference type="Pfam" id="PF02687">
    <property type="entry name" value="FtsX"/>
    <property type="match status" value="1"/>
</dbReference>
<gene>
    <name evidence="8" type="ORF">LCGC14_2184590</name>
</gene>
<comment type="subcellular location">
    <subcellularLocation>
        <location evidence="1">Cell membrane</location>
        <topology evidence="1">Multi-pass membrane protein</topology>
    </subcellularLocation>
</comment>
<evidence type="ECO:0000256" key="3">
    <source>
        <dbReference type="ARBA" id="ARBA00022692"/>
    </source>
</evidence>
<feature type="transmembrane region" description="Helical" evidence="6">
    <location>
        <begin position="31"/>
        <end position="62"/>
    </location>
</feature>